<keyword evidence="9" id="KW-1185">Reference proteome</keyword>
<evidence type="ECO:0000313" key="9">
    <source>
        <dbReference type="Proteomes" id="UP000183567"/>
    </source>
</evidence>
<sequence length="241" mass="26851">MSIFQSTNKKALRKAMTTALRELPHSDVQSQCDSRMLYALLLTTDMLLSEAQAITEKVLSLPAFQECKTVSCYLSMPAAEVQTTSLISNILGNLKKALFVPSITPSDGCMNFVRVYTEEDYRSFPSGLWGIPDPTPEWLGKKRHSAFQVFDADCSNLDLILVPGVAFDRSLSRLGHGKGYYDRFITSYRSSAGRSRPLLVALALKEQLLEHGQVPMLDHDWKMDMIITPDEVITAPQGQEG</sequence>
<evidence type="ECO:0000256" key="6">
    <source>
        <dbReference type="PIRSR" id="PIRSR006806-1"/>
    </source>
</evidence>
<dbReference type="GO" id="GO:0005739">
    <property type="term" value="C:mitochondrion"/>
    <property type="evidence" value="ECO:0007669"/>
    <property type="project" value="TreeGrafter"/>
</dbReference>
<reference evidence="8 9" key="1">
    <citation type="submission" date="2016-03" db="EMBL/GenBank/DDBJ databases">
        <title>Comparative genomics of the ectomycorrhizal sister species Rhizopogon vinicolor and Rhizopogon vesiculosus (Basidiomycota: Boletales) reveals a divergence of the mating type B locus.</title>
        <authorList>
            <person name="Mujic A.B."/>
            <person name="Kuo A."/>
            <person name="Tritt A."/>
            <person name="Lipzen A."/>
            <person name="Chen C."/>
            <person name="Johnson J."/>
            <person name="Sharma A."/>
            <person name="Barry K."/>
            <person name="Grigoriev I.V."/>
            <person name="Spatafora J.W."/>
        </authorList>
    </citation>
    <scope>NUCLEOTIDE SEQUENCE [LARGE SCALE GENOMIC DNA]</scope>
    <source>
        <strain evidence="8 9">AM-OR11-056</strain>
    </source>
</reference>
<dbReference type="Pfam" id="PF01812">
    <property type="entry name" value="5-FTHF_cyc-lig"/>
    <property type="match status" value="1"/>
</dbReference>
<keyword evidence="3 6" id="KW-0067">ATP-binding</keyword>
<dbReference type="OrthoDB" id="2015992at2759"/>
<dbReference type="InterPro" id="IPR002698">
    <property type="entry name" value="FTHF_cligase"/>
</dbReference>
<evidence type="ECO:0000256" key="7">
    <source>
        <dbReference type="RuleBase" id="RU361279"/>
    </source>
</evidence>
<dbReference type="InterPro" id="IPR037171">
    <property type="entry name" value="NagB/RpiA_transferase-like"/>
</dbReference>
<dbReference type="GO" id="GO:0009396">
    <property type="term" value="P:folic acid-containing compound biosynthetic process"/>
    <property type="evidence" value="ECO:0007669"/>
    <property type="project" value="TreeGrafter"/>
</dbReference>
<protein>
    <recommendedName>
        <fullName evidence="5 7">5-formyltetrahydrofolate cyclo-ligase</fullName>
        <ecNumber evidence="5 7">6.3.3.2</ecNumber>
    </recommendedName>
</protein>
<dbReference type="GO" id="GO:0035999">
    <property type="term" value="P:tetrahydrofolate interconversion"/>
    <property type="evidence" value="ECO:0007669"/>
    <property type="project" value="TreeGrafter"/>
</dbReference>
<feature type="binding site" evidence="6">
    <location>
        <position position="80"/>
    </location>
    <ligand>
        <name>substrate</name>
    </ligand>
</feature>
<proteinExistence type="inferred from homology"/>
<evidence type="ECO:0000256" key="5">
    <source>
        <dbReference type="ARBA" id="ARBA00038966"/>
    </source>
</evidence>
<accession>A0A1J8R8J5</accession>
<dbReference type="SUPFAM" id="SSF100950">
    <property type="entry name" value="NagB/RpiA/CoA transferase-like"/>
    <property type="match status" value="1"/>
</dbReference>
<dbReference type="GO" id="GO:0005524">
    <property type="term" value="F:ATP binding"/>
    <property type="evidence" value="ECO:0007669"/>
    <property type="project" value="UniProtKB-KW"/>
</dbReference>
<feature type="binding site" evidence="6">
    <location>
        <position position="74"/>
    </location>
    <ligand>
        <name>substrate</name>
    </ligand>
</feature>
<keyword evidence="7" id="KW-0460">Magnesium</keyword>
<evidence type="ECO:0000256" key="1">
    <source>
        <dbReference type="ARBA" id="ARBA00010638"/>
    </source>
</evidence>
<feature type="binding site" evidence="6">
    <location>
        <begin position="173"/>
        <end position="181"/>
    </location>
    <ligand>
        <name>ATP</name>
        <dbReference type="ChEBI" id="CHEBI:30616"/>
    </ligand>
</feature>
<gene>
    <name evidence="8" type="ORF">AZE42_02131</name>
</gene>
<dbReference type="GO" id="GO:0046872">
    <property type="term" value="F:metal ion binding"/>
    <property type="evidence" value="ECO:0007669"/>
    <property type="project" value="UniProtKB-KW"/>
</dbReference>
<dbReference type="NCBIfam" id="TIGR02727">
    <property type="entry name" value="MTHFS_bact"/>
    <property type="match status" value="1"/>
</dbReference>
<dbReference type="EC" id="6.3.3.2" evidence="5 7"/>
<keyword evidence="7" id="KW-0479">Metal-binding</keyword>
<dbReference type="GO" id="GO:0030272">
    <property type="term" value="F:5-formyltetrahydrofolate cyclo-ligase activity"/>
    <property type="evidence" value="ECO:0007669"/>
    <property type="project" value="UniProtKB-EC"/>
</dbReference>
<dbReference type="Gene3D" id="3.40.50.10420">
    <property type="entry name" value="NagB/RpiA/CoA transferase-like"/>
    <property type="match status" value="1"/>
</dbReference>
<dbReference type="STRING" id="180088.A0A1J8R8J5"/>
<comment type="similarity">
    <text evidence="1 7">Belongs to the 5-formyltetrahydrofolate cyclo-ligase family.</text>
</comment>
<dbReference type="AlphaFoldDB" id="A0A1J8R8J5"/>
<dbReference type="PANTHER" id="PTHR23407:SF1">
    <property type="entry name" value="5-FORMYLTETRAHYDROFOLATE CYCLO-LIGASE"/>
    <property type="match status" value="1"/>
</dbReference>
<evidence type="ECO:0000256" key="2">
    <source>
        <dbReference type="ARBA" id="ARBA00022741"/>
    </source>
</evidence>
<name>A0A1J8R8J5_9AGAM</name>
<comment type="catalytic activity">
    <reaction evidence="4 7">
        <text>(6S)-5-formyl-5,6,7,8-tetrahydrofolate + ATP = (6R)-5,10-methenyltetrahydrofolate + ADP + phosphate</text>
        <dbReference type="Rhea" id="RHEA:10488"/>
        <dbReference type="ChEBI" id="CHEBI:30616"/>
        <dbReference type="ChEBI" id="CHEBI:43474"/>
        <dbReference type="ChEBI" id="CHEBI:57455"/>
        <dbReference type="ChEBI" id="CHEBI:57457"/>
        <dbReference type="ChEBI" id="CHEBI:456216"/>
        <dbReference type="EC" id="6.3.3.2"/>
    </reaction>
</comment>
<dbReference type="EMBL" id="LVVM01000671">
    <property type="protein sequence ID" value="OJA20220.1"/>
    <property type="molecule type" value="Genomic_DNA"/>
</dbReference>
<comment type="caution">
    <text evidence="8">The sequence shown here is derived from an EMBL/GenBank/DDBJ whole genome shotgun (WGS) entry which is preliminary data.</text>
</comment>
<dbReference type="Proteomes" id="UP000183567">
    <property type="component" value="Unassembled WGS sequence"/>
</dbReference>
<comment type="cofactor">
    <cofactor evidence="7">
        <name>Mg(2+)</name>
        <dbReference type="ChEBI" id="CHEBI:18420"/>
    </cofactor>
</comment>
<evidence type="ECO:0000313" key="8">
    <source>
        <dbReference type="EMBL" id="OJA20220.1"/>
    </source>
</evidence>
<dbReference type="PIRSF" id="PIRSF006806">
    <property type="entry name" value="FTHF_cligase"/>
    <property type="match status" value="1"/>
</dbReference>
<evidence type="ECO:0000256" key="4">
    <source>
        <dbReference type="ARBA" id="ARBA00036539"/>
    </source>
</evidence>
<organism evidence="8 9">
    <name type="scientific">Rhizopogon vesiculosus</name>
    <dbReference type="NCBI Taxonomy" id="180088"/>
    <lineage>
        <taxon>Eukaryota</taxon>
        <taxon>Fungi</taxon>
        <taxon>Dikarya</taxon>
        <taxon>Basidiomycota</taxon>
        <taxon>Agaricomycotina</taxon>
        <taxon>Agaricomycetes</taxon>
        <taxon>Agaricomycetidae</taxon>
        <taxon>Boletales</taxon>
        <taxon>Suillineae</taxon>
        <taxon>Rhizopogonaceae</taxon>
        <taxon>Rhizopogon</taxon>
    </lineage>
</organism>
<keyword evidence="2 6" id="KW-0547">Nucleotide-binding</keyword>
<dbReference type="InterPro" id="IPR024185">
    <property type="entry name" value="FTHF_cligase-like_sf"/>
</dbReference>
<dbReference type="PANTHER" id="PTHR23407">
    <property type="entry name" value="ATPASE INHIBITOR/5-FORMYLTETRAHYDROFOLATE CYCLO-LIGASE"/>
    <property type="match status" value="1"/>
</dbReference>
<evidence type="ECO:0000256" key="3">
    <source>
        <dbReference type="ARBA" id="ARBA00022840"/>
    </source>
</evidence>